<dbReference type="Gene3D" id="1.10.510.10">
    <property type="entry name" value="Transferase(Phosphotransferase) domain 1"/>
    <property type="match status" value="2"/>
</dbReference>
<dbReference type="InParanoid" id="K3XBC0"/>
<dbReference type="OMA" id="FAVIMRC"/>
<evidence type="ECO:0000256" key="1">
    <source>
        <dbReference type="ARBA" id="ARBA00022527"/>
    </source>
</evidence>
<dbReference type="PROSITE" id="PS50011">
    <property type="entry name" value="PROTEIN_KINASE_DOM"/>
    <property type="match status" value="1"/>
</dbReference>
<feature type="region of interest" description="Disordered" evidence="7">
    <location>
        <begin position="488"/>
        <end position="515"/>
    </location>
</feature>
<evidence type="ECO:0000256" key="4">
    <source>
        <dbReference type="ARBA" id="ARBA00022777"/>
    </source>
</evidence>
<dbReference type="PROSITE" id="PS00107">
    <property type="entry name" value="PROTEIN_KINASE_ATP"/>
    <property type="match status" value="1"/>
</dbReference>
<evidence type="ECO:0000256" key="5">
    <source>
        <dbReference type="ARBA" id="ARBA00022840"/>
    </source>
</evidence>
<keyword evidence="3 6" id="KW-0547">Nucleotide-binding</keyword>
<feature type="region of interest" description="Disordered" evidence="7">
    <location>
        <begin position="349"/>
        <end position="372"/>
    </location>
</feature>
<feature type="compositionally biased region" description="Basic residues" evidence="7">
    <location>
        <begin position="492"/>
        <end position="501"/>
    </location>
</feature>
<dbReference type="PANTHER" id="PTHR24058">
    <property type="entry name" value="DUAL SPECIFICITY PROTEIN KINASE"/>
    <property type="match status" value="1"/>
</dbReference>
<dbReference type="PANTHER" id="PTHR24058:SF130">
    <property type="entry name" value="SERINE_THREONINE PROTEIN KINASES-RELATED"/>
    <property type="match status" value="1"/>
</dbReference>
<protein>
    <recommendedName>
        <fullName evidence="8">Protein kinase domain-containing protein</fullName>
    </recommendedName>
</protein>
<evidence type="ECO:0000256" key="3">
    <source>
        <dbReference type="ARBA" id="ARBA00022741"/>
    </source>
</evidence>
<dbReference type="EnsemblProtists" id="PYU1_T014519">
    <property type="protein sequence ID" value="PYU1_T014519"/>
    <property type="gene ID" value="PYU1_G014488"/>
</dbReference>
<organism evidence="9 10">
    <name type="scientific">Globisporangium ultimum (strain ATCC 200006 / CBS 805.95 / DAOM BR144)</name>
    <name type="common">Pythium ultimum</name>
    <dbReference type="NCBI Taxonomy" id="431595"/>
    <lineage>
        <taxon>Eukaryota</taxon>
        <taxon>Sar</taxon>
        <taxon>Stramenopiles</taxon>
        <taxon>Oomycota</taxon>
        <taxon>Peronosporomycetes</taxon>
        <taxon>Pythiales</taxon>
        <taxon>Pythiaceae</taxon>
        <taxon>Globisporangium</taxon>
    </lineage>
</organism>
<keyword evidence="4" id="KW-0418">Kinase</keyword>
<keyword evidence="2" id="KW-0808">Transferase</keyword>
<dbReference type="AlphaFoldDB" id="K3XBC0"/>
<feature type="binding site" evidence="6">
    <location>
        <position position="45"/>
    </location>
    <ligand>
        <name>ATP</name>
        <dbReference type="ChEBI" id="CHEBI:30616"/>
    </ligand>
</feature>
<sequence>MEALVEGQTLLHGGRYRFLRRIGTGTFAVILRAVDVQRGVAVAIKCMQHEEYNALGEQEADALQRFNEQDLHARCAIVRLFGTFVEHKRFCLVLEALGEPILNVACWGPWRQPYQERTLRSPASARRHKLISVAGRRSGTGATGDEDATTAALPIPICPSLPPLPLQEIRQIAVHLCGALAFLHEQGFIHADLKPENIVRNPIISSPQSSSTLSTVKLIDFGNCIDKHLLKLYAAQVEQQGGDAGFDVQTLAYRAPEVAAGLEISAAIDMWSLGCVLLECASGSPLFTTSPAIVLGDLEQNRGRETAWHEPTENQVILRQIEYLLNDGVALDSACSIYKDASCYNQKYNSKPSKRSRQQFENTSITKSPQVSRAHLPLSERLEAVASVSNPDSMHAQFHSFIRDLLAIDPSARMTAREALFHPFLQSFFPFRVLFRSPTAKPRSKTQDIVRTKRSRMFVTERSPASKQEHEQRLGGDAVFKQEIQQELSTEKRKKMPKQKVIRFSNGAPDHGKLAPNLRAALKLIPTTTPKTER</sequence>
<evidence type="ECO:0000256" key="7">
    <source>
        <dbReference type="SAM" id="MobiDB-lite"/>
    </source>
</evidence>
<reference evidence="10" key="1">
    <citation type="journal article" date="2010" name="Genome Biol.">
        <title>Genome sequence of the necrotrophic plant pathogen Pythium ultimum reveals original pathogenicity mechanisms and effector repertoire.</title>
        <authorList>
            <person name="Levesque C.A."/>
            <person name="Brouwer H."/>
            <person name="Cano L."/>
            <person name="Hamilton J.P."/>
            <person name="Holt C."/>
            <person name="Huitema E."/>
            <person name="Raffaele S."/>
            <person name="Robideau G.P."/>
            <person name="Thines M."/>
            <person name="Win J."/>
            <person name="Zerillo M.M."/>
            <person name="Beakes G.W."/>
            <person name="Boore J.L."/>
            <person name="Busam D."/>
            <person name="Dumas B."/>
            <person name="Ferriera S."/>
            <person name="Fuerstenberg S.I."/>
            <person name="Gachon C.M."/>
            <person name="Gaulin E."/>
            <person name="Govers F."/>
            <person name="Grenville-Briggs L."/>
            <person name="Horner N."/>
            <person name="Hostetler J."/>
            <person name="Jiang R.H."/>
            <person name="Johnson J."/>
            <person name="Krajaejun T."/>
            <person name="Lin H."/>
            <person name="Meijer H.J."/>
            <person name="Moore B."/>
            <person name="Morris P."/>
            <person name="Phuntmart V."/>
            <person name="Puiu D."/>
            <person name="Shetty J."/>
            <person name="Stajich J.E."/>
            <person name="Tripathy S."/>
            <person name="Wawra S."/>
            <person name="van West P."/>
            <person name="Whitty B.R."/>
            <person name="Coutinho P.M."/>
            <person name="Henrissat B."/>
            <person name="Martin F."/>
            <person name="Thomas P.D."/>
            <person name="Tyler B.M."/>
            <person name="De Vries R.P."/>
            <person name="Kamoun S."/>
            <person name="Yandell M."/>
            <person name="Tisserat N."/>
            <person name="Buell C.R."/>
        </authorList>
    </citation>
    <scope>NUCLEOTIDE SEQUENCE</scope>
    <source>
        <strain evidence="10">DAOM:BR144</strain>
    </source>
</reference>
<dbReference type="SMART" id="SM00220">
    <property type="entry name" value="S_TKc"/>
    <property type="match status" value="1"/>
</dbReference>
<evidence type="ECO:0000313" key="10">
    <source>
        <dbReference type="Proteomes" id="UP000019132"/>
    </source>
</evidence>
<dbReference type="InterPro" id="IPR050494">
    <property type="entry name" value="Ser_Thr_dual-spec_kinase"/>
</dbReference>
<dbReference type="InterPro" id="IPR017441">
    <property type="entry name" value="Protein_kinase_ATP_BS"/>
</dbReference>
<evidence type="ECO:0000256" key="2">
    <source>
        <dbReference type="ARBA" id="ARBA00022679"/>
    </source>
</evidence>
<feature type="compositionally biased region" description="Polar residues" evidence="7">
    <location>
        <begin position="359"/>
        <end position="371"/>
    </location>
</feature>
<feature type="domain" description="Protein kinase" evidence="8">
    <location>
        <begin position="16"/>
        <end position="425"/>
    </location>
</feature>
<dbReference type="EMBL" id="GL376575">
    <property type="status" value="NOT_ANNOTATED_CDS"/>
    <property type="molecule type" value="Genomic_DNA"/>
</dbReference>
<keyword evidence="5 6" id="KW-0067">ATP-binding</keyword>
<accession>K3XBC0</accession>
<reference evidence="10" key="2">
    <citation type="submission" date="2010-04" db="EMBL/GenBank/DDBJ databases">
        <authorList>
            <person name="Buell R."/>
            <person name="Hamilton J."/>
            <person name="Hostetler J."/>
        </authorList>
    </citation>
    <scope>NUCLEOTIDE SEQUENCE [LARGE SCALE GENOMIC DNA]</scope>
    <source>
        <strain evidence="10">DAOM:BR144</strain>
    </source>
</reference>
<keyword evidence="1" id="KW-0723">Serine/threonine-protein kinase</keyword>
<name>K3XBC0_GLOUD</name>
<keyword evidence="10" id="KW-1185">Reference proteome</keyword>
<evidence type="ECO:0000313" key="9">
    <source>
        <dbReference type="EnsemblProtists" id="PYU1_T014519"/>
    </source>
</evidence>
<dbReference type="Proteomes" id="UP000019132">
    <property type="component" value="Unassembled WGS sequence"/>
</dbReference>
<dbReference type="SUPFAM" id="SSF56112">
    <property type="entry name" value="Protein kinase-like (PK-like)"/>
    <property type="match status" value="1"/>
</dbReference>
<dbReference type="GO" id="GO:0005524">
    <property type="term" value="F:ATP binding"/>
    <property type="evidence" value="ECO:0007669"/>
    <property type="project" value="UniProtKB-UniRule"/>
</dbReference>
<dbReference type="HOGENOM" id="CLU_036046_0_0_1"/>
<dbReference type="InterPro" id="IPR000719">
    <property type="entry name" value="Prot_kinase_dom"/>
</dbReference>
<dbReference type="InterPro" id="IPR011009">
    <property type="entry name" value="Kinase-like_dom_sf"/>
</dbReference>
<dbReference type="eggNOG" id="KOG0671">
    <property type="taxonomic scope" value="Eukaryota"/>
</dbReference>
<dbReference type="VEuPathDB" id="FungiDB:PYU1_G014488"/>
<dbReference type="GO" id="GO:0004674">
    <property type="term" value="F:protein serine/threonine kinase activity"/>
    <property type="evidence" value="ECO:0007669"/>
    <property type="project" value="UniProtKB-KW"/>
</dbReference>
<evidence type="ECO:0000259" key="8">
    <source>
        <dbReference type="PROSITE" id="PS50011"/>
    </source>
</evidence>
<dbReference type="STRING" id="431595.K3XBC0"/>
<proteinExistence type="predicted"/>
<evidence type="ECO:0000256" key="6">
    <source>
        <dbReference type="PROSITE-ProRule" id="PRU10141"/>
    </source>
</evidence>
<reference evidence="9" key="3">
    <citation type="submission" date="2015-02" db="UniProtKB">
        <authorList>
            <consortium name="EnsemblProtists"/>
        </authorList>
    </citation>
    <scope>IDENTIFICATION</scope>
    <source>
        <strain evidence="9">DAOM BR144</strain>
    </source>
</reference>
<dbReference type="Pfam" id="PF00069">
    <property type="entry name" value="Pkinase"/>
    <property type="match status" value="1"/>
</dbReference>